<dbReference type="Pfam" id="PF00072">
    <property type="entry name" value="Response_reg"/>
    <property type="match status" value="1"/>
</dbReference>
<name>A0A5C1ASN4_9BACT</name>
<proteinExistence type="predicted"/>
<keyword evidence="1 2" id="KW-0597">Phosphoprotein</keyword>
<dbReference type="SUPFAM" id="SSF52172">
    <property type="entry name" value="CheY-like"/>
    <property type="match status" value="1"/>
</dbReference>
<keyword evidence="5" id="KW-1185">Reference proteome</keyword>
<accession>A0A5C1ASN4</accession>
<dbReference type="AlphaFoldDB" id="A0A5C1ASN4"/>
<dbReference type="Gene3D" id="3.40.50.2300">
    <property type="match status" value="1"/>
</dbReference>
<dbReference type="PANTHER" id="PTHR44591:SF3">
    <property type="entry name" value="RESPONSE REGULATORY DOMAIN-CONTAINING PROTEIN"/>
    <property type="match status" value="1"/>
</dbReference>
<dbReference type="InterPro" id="IPR011006">
    <property type="entry name" value="CheY-like_superfamily"/>
</dbReference>
<evidence type="ECO:0000313" key="5">
    <source>
        <dbReference type="Proteomes" id="UP000324974"/>
    </source>
</evidence>
<evidence type="ECO:0000313" key="4">
    <source>
        <dbReference type="EMBL" id="QEL21103.1"/>
    </source>
</evidence>
<evidence type="ECO:0000259" key="3">
    <source>
        <dbReference type="PROSITE" id="PS50110"/>
    </source>
</evidence>
<dbReference type="KEGG" id="lrs:PX52LOC_08233"/>
<dbReference type="PANTHER" id="PTHR44591">
    <property type="entry name" value="STRESS RESPONSE REGULATOR PROTEIN 1"/>
    <property type="match status" value="1"/>
</dbReference>
<protein>
    <submittedName>
        <fullName evidence="4">PAS domain S-box protein</fullName>
    </submittedName>
</protein>
<dbReference type="PROSITE" id="PS50110">
    <property type="entry name" value="RESPONSE_REGULATORY"/>
    <property type="match status" value="1"/>
</dbReference>
<dbReference type="CDD" id="cd00156">
    <property type="entry name" value="REC"/>
    <property type="match status" value="1"/>
</dbReference>
<dbReference type="EMBL" id="CP042425">
    <property type="protein sequence ID" value="QEL21103.1"/>
    <property type="molecule type" value="Genomic_DNA"/>
</dbReference>
<feature type="domain" description="Response regulatory" evidence="3">
    <location>
        <begin position="14"/>
        <end position="130"/>
    </location>
</feature>
<evidence type="ECO:0000256" key="1">
    <source>
        <dbReference type="ARBA" id="ARBA00022553"/>
    </source>
</evidence>
<dbReference type="Proteomes" id="UP000324974">
    <property type="component" value="Chromosome"/>
</dbReference>
<dbReference type="InterPro" id="IPR050595">
    <property type="entry name" value="Bact_response_regulator"/>
</dbReference>
<evidence type="ECO:0000256" key="2">
    <source>
        <dbReference type="PROSITE-ProRule" id="PRU00169"/>
    </source>
</evidence>
<reference evidence="5" key="1">
    <citation type="submission" date="2019-08" db="EMBL/GenBank/DDBJ databases">
        <title>Limnoglobus roseus gen. nov., sp. nov., a novel freshwater planctomycete with a giant genome from the family Gemmataceae.</title>
        <authorList>
            <person name="Kulichevskaya I.S."/>
            <person name="Naumoff D.G."/>
            <person name="Miroshnikov K."/>
            <person name="Ivanova A."/>
            <person name="Philippov D.A."/>
            <person name="Hakobyan A."/>
            <person name="Rijpstra I.C."/>
            <person name="Sinninghe Damste J.S."/>
            <person name="Liesack W."/>
            <person name="Dedysh S.N."/>
        </authorList>
    </citation>
    <scope>NUCLEOTIDE SEQUENCE [LARGE SCALE GENOMIC DNA]</scope>
    <source>
        <strain evidence="5">PX52</strain>
    </source>
</reference>
<sequence>MIRIDAAALGAGKTALLVDDNAAVRGLTRLFLRRLGFAVLEATSGAEAEAVAGTQRGEIDLVVTDMVMPDGGGRFVADRMADLCPAAKVLFVSGYSDDLGVGAGEADDRNHFLAKPFTPDAFADKVRVVLNS</sequence>
<gene>
    <name evidence="4" type="ORF">PX52LOC_08233</name>
</gene>
<dbReference type="InterPro" id="IPR001789">
    <property type="entry name" value="Sig_transdc_resp-reg_receiver"/>
</dbReference>
<dbReference type="SMART" id="SM00448">
    <property type="entry name" value="REC"/>
    <property type="match status" value="1"/>
</dbReference>
<dbReference type="GO" id="GO:0000160">
    <property type="term" value="P:phosphorelay signal transduction system"/>
    <property type="evidence" value="ECO:0007669"/>
    <property type="project" value="InterPro"/>
</dbReference>
<organism evidence="4 5">
    <name type="scientific">Limnoglobus roseus</name>
    <dbReference type="NCBI Taxonomy" id="2598579"/>
    <lineage>
        <taxon>Bacteria</taxon>
        <taxon>Pseudomonadati</taxon>
        <taxon>Planctomycetota</taxon>
        <taxon>Planctomycetia</taxon>
        <taxon>Gemmatales</taxon>
        <taxon>Gemmataceae</taxon>
        <taxon>Limnoglobus</taxon>
    </lineage>
</organism>
<feature type="modified residue" description="4-aspartylphosphate" evidence="2">
    <location>
        <position position="65"/>
    </location>
</feature>
<dbReference type="RefSeq" id="WP_246173827.1">
    <property type="nucleotide sequence ID" value="NZ_CP042425.1"/>
</dbReference>